<feature type="compositionally biased region" description="Low complexity" evidence="5">
    <location>
        <begin position="72"/>
        <end position="83"/>
    </location>
</feature>
<keyword evidence="3" id="KW-0862">Zinc</keyword>
<evidence type="ECO:0000256" key="5">
    <source>
        <dbReference type="SAM" id="MobiDB-lite"/>
    </source>
</evidence>
<dbReference type="Proteomes" id="UP001151760">
    <property type="component" value="Unassembled WGS sequence"/>
</dbReference>
<evidence type="ECO:0000256" key="2">
    <source>
        <dbReference type="ARBA" id="ARBA00022771"/>
    </source>
</evidence>
<accession>A0ABQ4YT35</accession>
<proteinExistence type="predicted"/>
<dbReference type="PANTHER" id="PTHR11439:SF508">
    <property type="entry name" value="RNA-DIRECTED DNA POLYMERASE"/>
    <property type="match status" value="1"/>
</dbReference>
<feature type="region of interest" description="Disordered" evidence="5">
    <location>
        <begin position="932"/>
        <end position="965"/>
    </location>
</feature>
<gene>
    <name evidence="7" type="ORF">Tco_0729943</name>
</gene>
<reference evidence="7" key="1">
    <citation type="journal article" date="2022" name="Int. J. Mol. Sci.">
        <title>Draft Genome of Tanacetum Coccineum: Genomic Comparison of Closely Related Tanacetum-Family Plants.</title>
        <authorList>
            <person name="Yamashiro T."/>
            <person name="Shiraishi A."/>
            <person name="Nakayama K."/>
            <person name="Satake H."/>
        </authorList>
    </citation>
    <scope>NUCLEOTIDE SEQUENCE</scope>
</reference>
<keyword evidence="1" id="KW-0479">Metal-binding</keyword>
<dbReference type="Pfam" id="PF04434">
    <property type="entry name" value="SWIM"/>
    <property type="match status" value="1"/>
</dbReference>
<dbReference type="InterPro" id="IPR007527">
    <property type="entry name" value="Znf_SWIM"/>
</dbReference>
<evidence type="ECO:0000313" key="7">
    <source>
        <dbReference type="EMBL" id="GJS80062.1"/>
    </source>
</evidence>
<feature type="compositionally biased region" description="Gly residues" evidence="5">
    <location>
        <begin position="939"/>
        <end position="965"/>
    </location>
</feature>
<keyword evidence="2 4" id="KW-0863">Zinc-finger</keyword>
<feature type="domain" description="SWIM-type" evidence="6">
    <location>
        <begin position="875"/>
        <end position="907"/>
    </location>
</feature>
<dbReference type="PANTHER" id="PTHR11439">
    <property type="entry name" value="GAG-POL-RELATED RETROTRANSPOSON"/>
    <property type="match status" value="1"/>
</dbReference>
<organism evidence="7 8">
    <name type="scientific">Tanacetum coccineum</name>
    <dbReference type="NCBI Taxonomy" id="301880"/>
    <lineage>
        <taxon>Eukaryota</taxon>
        <taxon>Viridiplantae</taxon>
        <taxon>Streptophyta</taxon>
        <taxon>Embryophyta</taxon>
        <taxon>Tracheophyta</taxon>
        <taxon>Spermatophyta</taxon>
        <taxon>Magnoliopsida</taxon>
        <taxon>eudicotyledons</taxon>
        <taxon>Gunneridae</taxon>
        <taxon>Pentapetalae</taxon>
        <taxon>asterids</taxon>
        <taxon>campanulids</taxon>
        <taxon>Asterales</taxon>
        <taxon>Asteraceae</taxon>
        <taxon>Asteroideae</taxon>
        <taxon>Anthemideae</taxon>
        <taxon>Anthemidinae</taxon>
        <taxon>Tanacetum</taxon>
    </lineage>
</organism>
<evidence type="ECO:0000259" key="6">
    <source>
        <dbReference type="PROSITE" id="PS50966"/>
    </source>
</evidence>
<sequence>MVEGDKPPKDKEKAFGSKENSIYYLLTPTTDPIPDVKGAFATLSIDESDRSTQSHNVSKSGNGNSAFVARTNNRNNNWFGSNNQTKKVNRPNLIYTHFNMNGHTTDRCFELIGYPPNFKKNIEDYLSNEPCNDGRDSRPDIESAIIAANNSESEGDDTAYQEFNDQFQSEGPVNTKVKYNIDKQVNYFKLSVENFNFSTSLNKISEPKSYSEAASDIRWIEAMNQEMEALNRNARLVAKGFNQKEGIDYEEIFSPVVKILVEDVYMKLPEGYFSEEDNRVPCGTPIETKESTTKPKKFMHAPLQSHLKLAFRVLRYLKNAPGKGISFVKYKALNLNVFVDFYWVKCKATRKFVTGYSVFLGKSLVSWKSKKQSMLAKSSAEAEYRAMNTVTCEVIWINKILYELNVKVSLPVPIHCDNSYVIQIAANPVFHEKTKHFEIELFFLREKVSAGVVKTVKVKYADNVVDIFTKGLSVQGHNKFCDMLGLSQALLFDVHYDGVFFVAPLRYEHGLTLQLRVSNDNILDYASLSEHLKERTQQNLYVMFYQIHECDLEKGENSNASVHKAVDSGMGKVDKGKRIMMEDTNVFPNKVDKGKWIMIEDTNVVPNRKAGRMNNGIVIVENVNPSVNESDSDSDKENMFNASIDVDSESEYSDKYVDFLSEAEEELIELRKKNGDDGMTDPFQIFETKNEEYPIHDKDTHWKIRKPKVGERTSKNQVIARCGLRPEKLKEPEKGKQSETITEEHYVMIRSYGKEILNSNEGFTMKLGMETGNRLTLMSDQHKGMIEAVKNVMPLADVDSVLDTSMKALESSIVEFGSNYEVVENGFRKCFNSVLLMVRNKPLITMLEAINDWNLQKINKARGNNFEERNGSEACRVNEKNRSCTCRMWQLSGLPCPRAIAVIFKLNRRPKDYVPLVLEKLRLDENVRDRSSASMQGGAVSGGTVRGGVVRGGRGRGGVVRGRGG</sequence>
<evidence type="ECO:0000256" key="3">
    <source>
        <dbReference type="ARBA" id="ARBA00022833"/>
    </source>
</evidence>
<keyword evidence="8" id="KW-1185">Reference proteome</keyword>
<protein>
    <submittedName>
        <fullName evidence="7">Ribonuclease H-like domain-containing protein</fullName>
    </submittedName>
</protein>
<comment type="caution">
    <text evidence="7">The sequence shown here is derived from an EMBL/GenBank/DDBJ whole genome shotgun (WGS) entry which is preliminary data.</text>
</comment>
<dbReference type="CDD" id="cd09272">
    <property type="entry name" value="RNase_HI_RT_Ty1"/>
    <property type="match status" value="1"/>
</dbReference>
<evidence type="ECO:0000256" key="4">
    <source>
        <dbReference type="PROSITE-ProRule" id="PRU00325"/>
    </source>
</evidence>
<feature type="compositionally biased region" description="Polar residues" evidence="5">
    <location>
        <begin position="53"/>
        <end position="65"/>
    </location>
</feature>
<dbReference type="SMART" id="SM00575">
    <property type="entry name" value="ZnF_PMZ"/>
    <property type="match status" value="1"/>
</dbReference>
<feature type="region of interest" description="Disordered" evidence="5">
    <location>
        <begin position="47"/>
        <end position="86"/>
    </location>
</feature>
<dbReference type="EMBL" id="BQNB010010644">
    <property type="protein sequence ID" value="GJS80062.1"/>
    <property type="molecule type" value="Genomic_DNA"/>
</dbReference>
<evidence type="ECO:0000313" key="8">
    <source>
        <dbReference type="Proteomes" id="UP001151760"/>
    </source>
</evidence>
<reference evidence="7" key="2">
    <citation type="submission" date="2022-01" db="EMBL/GenBank/DDBJ databases">
        <authorList>
            <person name="Yamashiro T."/>
            <person name="Shiraishi A."/>
            <person name="Satake H."/>
            <person name="Nakayama K."/>
        </authorList>
    </citation>
    <scope>NUCLEOTIDE SEQUENCE</scope>
</reference>
<name>A0ABQ4YT35_9ASTR</name>
<evidence type="ECO:0000256" key="1">
    <source>
        <dbReference type="ARBA" id="ARBA00022723"/>
    </source>
</evidence>
<dbReference type="PROSITE" id="PS50966">
    <property type="entry name" value="ZF_SWIM"/>
    <property type="match status" value="1"/>
</dbReference>
<dbReference type="InterPro" id="IPR006564">
    <property type="entry name" value="Znf_PMZ"/>
</dbReference>